<dbReference type="AlphaFoldDB" id="A0A1G7W9Z5"/>
<evidence type="ECO:0000313" key="2">
    <source>
        <dbReference type="EMBL" id="SDG67890.1"/>
    </source>
</evidence>
<feature type="region of interest" description="Disordered" evidence="1">
    <location>
        <begin position="44"/>
        <end position="67"/>
    </location>
</feature>
<protein>
    <submittedName>
        <fullName evidence="2">Uncharacterized protein</fullName>
    </submittedName>
</protein>
<accession>A0A1G7W9Z5</accession>
<dbReference type="OrthoDB" id="9083611at2"/>
<evidence type="ECO:0000313" key="3">
    <source>
        <dbReference type="Proteomes" id="UP000199706"/>
    </source>
</evidence>
<dbReference type="RefSeq" id="WP_143016565.1">
    <property type="nucleotide sequence ID" value="NZ_CADERL010000006.1"/>
</dbReference>
<name>A0A1G7W9Z5_9BURK</name>
<proteinExistence type="predicted"/>
<dbReference type="EMBL" id="FNCJ01000004">
    <property type="protein sequence ID" value="SDG67890.1"/>
    <property type="molecule type" value="Genomic_DNA"/>
</dbReference>
<gene>
    <name evidence="2" type="ORF">SAMN05216466_104436</name>
</gene>
<organism evidence="2 3">
    <name type="scientific">Paraburkholderia phenazinium</name>
    <dbReference type="NCBI Taxonomy" id="60549"/>
    <lineage>
        <taxon>Bacteria</taxon>
        <taxon>Pseudomonadati</taxon>
        <taxon>Pseudomonadota</taxon>
        <taxon>Betaproteobacteria</taxon>
        <taxon>Burkholderiales</taxon>
        <taxon>Burkholderiaceae</taxon>
        <taxon>Paraburkholderia</taxon>
    </lineage>
</organism>
<evidence type="ECO:0000256" key="1">
    <source>
        <dbReference type="SAM" id="MobiDB-lite"/>
    </source>
</evidence>
<sequence>MMTNSTNPFALTDSEKKLTSDDWAWQFLSSSPRYEQAFLAACRETGGPRRPPPGAGLSSSIKDPASVSVAGGKNRECAKGFGLVAFLNPAHKTLPELKDRRSWFFPTTGFKHAYVRDEYEGDRCWRPLDMDSNPYQYRTPFGYLVPTLTDDLRLANPGPHTPSWVCVPIDCSVPIDGQLEALAMLAKSLRAPLVSIGRVTARDNTKPTGWHVSNIADSDALSLISFSSSGDKNSVAVHQSTQWRAVSIDVLAPVRKQIEVCRQTLLAVRQQLHESLDEPLWPLRFPSSIRQCPEPDYSYLKVLLSLAQHPKTATFNDDHVLADEIARDVGIRRGSGRYLPWLESFLSAIPLHVRRARALIDGEHRLLVHGRISAK</sequence>
<reference evidence="2 3" key="1">
    <citation type="submission" date="2016-10" db="EMBL/GenBank/DDBJ databases">
        <authorList>
            <person name="de Groot N.N."/>
        </authorList>
    </citation>
    <scope>NUCLEOTIDE SEQUENCE [LARGE SCALE GENOMIC DNA]</scope>
    <source>
        <strain evidence="2 3">LMG 2247</strain>
    </source>
</reference>
<dbReference type="Proteomes" id="UP000199706">
    <property type="component" value="Unassembled WGS sequence"/>
</dbReference>